<keyword evidence="1" id="KW-0472">Membrane</keyword>
<feature type="transmembrane region" description="Helical" evidence="1">
    <location>
        <begin position="58"/>
        <end position="78"/>
    </location>
</feature>
<dbReference type="EMBL" id="PDJE01000001">
    <property type="protein sequence ID" value="PFG31648.1"/>
    <property type="molecule type" value="Genomic_DNA"/>
</dbReference>
<reference evidence="2 3" key="1">
    <citation type="submission" date="2017-10" db="EMBL/GenBank/DDBJ databases">
        <title>Sequencing the genomes of 1000 actinobacteria strains.</title>
        <authorList>
            <person name="Klenk H.-P."/>
        </authorList>
    </citation>
    <scope>NUCLEOTIDE SEQUENCE [LARGE SCALE GENOMIC DNA]</scope>
    <source>
        <strain evidence="2 3">DSM 21798</strain>
    </source>
</reference>
<sequence>MELLFVMLFGIAAGLAARYALPWRLQHGSMLVPAIGTISAAVVWLALTWLGWAWDGGWIWVVSIAASVVVSVGLDLLIGTMRNAKDAAMLTSLGA</sequence>
<protein>
    <submittedName>
        <fullName evidence="2">Uncharacterized protein</fullName>
    </submittedName>
</protein>
<feature type="transmembrane region" description="Helical" evidence="1">
    <location>
        <begin position="6"/>
        <end position="23"/>
    </location>
</feature>
<keyword evidence="1" id="KW-0812">Transmembrane</keyword>
<evidence type="ECO:0000313" key="2">
    <source>
        <dbReference type="EMBL" id="PFG31648.1"/>
    </source>
</evidence>
<gene>
    <name evidence="2" type="ORF">ATJ78_2626</name>
</gene>
<proteinExistence type="predicted"/>
<dbReference type="Proteomes" id="UP000221369">
    <property type="component" value="Unassembled WGS sequence"/>
</dbReference>
<comment type="caution">
    <text evidence="2">The sequence shown here is derived from an EMBL/GenBank/DDBJ whole genome shotgun (WGS) entry which is preliminary data.</text>
</comment>
<evidence type="ECO:0000313" key="3">
    <source>
        <dbReference type="Proteomes" id="UP000221369"/>
    </source>
</evidence>
<keyword evidence="1" id="KW-1133">Transmembrane helix</keyword>
<organism evidence="2 3">
    <name type="scientific">Paramicrobacterium agarici</name>
    <dbReference type="NCBI Taxonomy" id="630514"/>
    <lineage>
        <taxon>Bacteria</taxon>
        <taxon>Bacillati</taxon>
        <taxon>Actinomycetota</taxon>
        <taxon>Actinomycetes</taxon>
        <taxon>Micrococcales</taxon>
        <taxon>Microbacteriaceae</taxon>
        <taxon>Paramicrobacterium</taxon>
    </lineage>
</organism>
<evidence type="ECO:0000256" key="1">
    <source>
        <dbReference type="SAM" id="Phobius"/>
    </source>
</evidence>
<accession>A0A2A9DY89</accession>
<feature type="transmembrane region" description="Helical" evidence="1">
    <location>
        <begin position="30"/>
        <end position="52"/>
    </location>
</feature>
<name>A0A2A9DY89_9MICO</name>
<dbReference type="AlphaFoldDB" id="A0A2A9DY89"/>
<dbReference type="RefSeq" id="WP_098408633.1">
    <property type="nucleotide sequence ID" value="NZ_PDJE01000001.1"/>
</dbReference>
<keyword evidence="3" id="KW-1185">Reference proteome</keyword>